<dbReference type="Pfam" id="PF23598">
    <property type="entry name" value="LRR_14"/>
    <property type="match status" value="1"/>
</dbReference>
<dbReference type="Gene3D" id="1.10.10.10">
    <property type="entry name" value="Winged helix-like DNA-binding domain superfamily/Winged helix DNA-binding domain"/>
    <property type="match status" value="1"/>
</dbReference>
<evidence type="ECO:0000256" key="2">
    <source>
        <dbReference type="ARBA" id="ARBA00022821"/>
    </source>
</evidence>
<evidence type="ECO:0000259" key="4">
    <source>
        <dbReference type="Pfam" id="PF23559"/>
    </source>
</evidence>
<keyword evidence="1" id="KW-0677">Repeat</keyword>
<evidence type="ECO:0000313" key="6">
    <source>
        <dbReference type="EMBL" id="CAD1828937.1"/>
    </source>
</evidence>
<dbReference type="PANTHER" id="PTHR23155:SF1188">
    <property type="entry name" value="OS11G0492300 PROTEIN"/>
    <property type="match status" value="1"/>
</dbReference>
<protein>
    <submittedName>
        <fullName evidence="6">Uncharacterized protein</fullName>
    </submittedName>
</protein>
<dbReference type="InterPro" id="IPR001611">
    <property type="entry name" value="Leu-rich_rpt"/>
</dbReference>
<dbReference type="GO" id="GO:0043531">
    <property type="term" value="F:ADP binding"/>
    <property type="evidence" value="ECO:0007669"/>
    <property type="project" value="InterPro"/>
</dbReference>
<evidence type="ECO:0000259" key="3">
    <source>
        <dbReference type="Pfam" id="PF00931"/>
    </source>
</evidence>
<dbReference type="InterPro" id="IPR036388">
    <property type="entry name" value="WH-like_DNA-bd_sf"/>
</dbReference>
<organism evidence="6">
    <name type="scientific">Ananas comosus var. bracteatus</name>
    <name type="common">red pineapple</name>
    <dbReference type="NCBI Taxonomy" id="296719"/>
    <lineage>
        <taxon>Eukaryota</taxon>
        <taxon>Viridiplantae</taxon>
        <taxon>Streptophyta</taxon>
        <taxon>Embryophyta</taxon>
        <taxon>Tracheophyta</taxon>
        <taxon>Spermatophyta</taxon>
        <taxon>Magnoliopsida</taxon>
        <taxon>Liliopsida</taxon>
        <taxon>Poales</taxon>
        <taxon>Bromeliaceae</taxon>
        <taxon>Bromelioideae</taxon>
        <taxon>Ananas</taxon>
    </lineage>
</organism>
<dbReference type="PROSITE" id="PS51450">
    <property type="entry name" value="LRR"/>
    <property type="match status" value="1"/>
</dbReference>
<dbReference type="EMBL" id="LR862147">
    <property type="protein sequence ID" value="CAD1828937.1"/>
    <property type="molecule type" value="Genomic_DNA"/>
</dbReference>
<dbReference type="InterPro" id="IPR032675">
    <property type="entry name" value="LRR_dom_sf"/>
</dbReference>
<dbReference type="InterPro" id="IPR044974">
    <property type="entry name" value="Disease_R_plants"/>
</dbReference>
<dbReference type="FunFam" id="1.10.10.10:FF:000322">
    <property type="entry name" value="Probable disease resistance protein At1g63360"/>
    <property type="match status" value="1"/>
</dbReference>
<dbReference type="InterPro" id="IPR002182">
    <property type="entry name" value="NB-ARC"/>
</dbReference>
<dbReference type="PRINTS" id="PR00364">
    <property type="entry name" value="DISEASERSIST"/>
</dbReference>
<accession>A0A6V7PDJ9</accession>
<dbReference type="SUPFAM" id="SSF52058">
    <property type="entry name" value="L domain-like"/>
    <property type="match status" value="1"/>
</dbReference>
<feature type="domain" description="Disease resistance protein winged helix" evidence="4">
    <location>
        <begin position="70"/>
        <end position="141"/>
    </location>
</feature>
<dbReference type="InterPro" id="IPR055414">
    <property type="entry name" value="LRR_R13L4/SHOC2-like"/>
</dbReference>
<dbReference type="GO" id="GO:0009626">
    <property type="term" value="P:plant-type hypersensitive response"/>
    <property type="evidence" value="ECO:0007669"/>
    <property type="project" value="UniProtKB-ARBA"/>
</dbReference>
<dbReference type="AlphaFoldDB" id="A0A6V7PDJ9"/>
<dbReference type="GO" id="GO:0002758">
    <property type="term" value="P:innate immune response-activating signaling pathway"/>
    <property type="evidence" value="ECO:0007669"/>
    <property type="project" value="UniProtKB-ARBA"/>
</dbReference>
<dbReference type="PANTHER" id="PTHR23155">
    <property type="entry name" value="DISEASE RESISTANCE PROTEIN RP"/>
    <property type="match status" value="1"/>
</dbReference>
<keyword evidence="2" id="KW-0611">Plant defense</keyword>
<feature type="domain" description="NB-ARC" evidence="3">
    <location>
        <begin position="17"/>
        <end position="59"/>
    </location>
</feature>
<dbReference type="Gene3D" id="3.40.50.300">
    <property type="entry name" value="P-loop containing nucleotide triphosphate hydrolases"/>
    <property type="match status" value="1"/>
</dbReference>
<dbReference type="Pfam" id="PF23559">
    <property type="entry name" value="WHD_DRP"/>
    <property type="match status" value="1"/>
</dbReference>
<name>A0A6V7PDJ9_ANACO</name>
<sequence length="279" mass="32052">MKTIAKPVISAAGENCALDNSDAVASCLVRIFSQKRFLLVLDDVWNEDQEKWENLKMPSALKQCFAYCSIFPKDYEIDKDDLIRQWIALGFISSHETWTSMEDIGNEYFNDLLWMSFLQDVEENYRGVTCCRMHDLVHDLAQSVAKEEVAVISAEESARIPEGCRYASIHSRFTPQVSITVMQRLRALQFRESGSPIMTLYSEAKWLRLLDLHDSKISMLPSSIGKLKLLRYLNLSKNSIQELPESTTSLCNLQTLNLSRCREIRTLPKFLGRLTNLRI</sequence>
<evidence type="ECO:0000256" key="1">
    <source>
        <dbReference type="ARBA" id="ARBA00022737"/>
    </source>
</evidence>
<dbReference type="Gene3D" id="3.80.10.10">
    <property type="entry name" value="Ribonuclease Inhibitor"/>
    <property type="match status" value="1"/>
</dbReference>
<feature type="domain" description="Disease resistance R13L4/SHOC-2-like LRR" evidence="5">
    <location>
        <begin position="187"/>
        <end position="277"/>
    </location>
</feature>
<evidence type="ECO:0000259" key="5">
    <source>
        <dbReference type="Pfam" id="PF23598"/>
    </source>
</evidence>
<reference evidence="6" key="1">
    <citation type="submission" date="2020-07" db="EMBL/GenBank/DDBJ databases">
        <authorList>
            <person name="Lin J."/>
        </authorList>
    </citation>
    <scope>NUCLEOTIDE SEQUENCE</scope>
</reference>
<proteinExistence type="predicted"/>
<gene>
    <name evidence="6" type="ORF">CB5_LOCUS12148</name>
</gene>
<dbReference type="InterPro" id="IPR058922">
    <property type="entry name" value="WHD_DRP"/>
</dbReference>
<dbReference type="InterPro" id="IPR027417">
    <property type="entry name" value="P-loop_NTPase"/>
</dbReference>
<dbReference type="Pfam" id="PF00931">
    <property type="entry name" value="NB-ARC"/>
    <property type="match status" value="1"/>
</dbReference>
<dbReference type="GO" id="GO:0042742">
    <property type="term" value="P:defense response to bacterium"/>
    <property type="evidence" value="ECO:0007669"/>
    <property type="project" value="UniProtKB-ARBA"/>
</dbReference>